<feature type="transmembrane region" description="Helical" evidence="1">
    <location>
        <begin position="205"/>
        <end position="225"/>
    </location>
</feature>
<proteinExistence type="predicted"/>
<dbReference type="AlphaFoldDB" id="A0A9P6CCJ0"/>
<feature type="transmembrane region" description="Helical" evidence="1">
    <location>
        <begin position="56"/>
        <end position="79"/>
    </location>
</feature>
<feature type="transmembrane region" description="Helical" evidence="1">
    <location>
        <begin position="125"/>
        <end position="145"/>
    </location>
</feature>
<sequence length="265" mass="29361">MESRAICPSTVDSRELIYLIVPPVVQGIFYGVYLILFGLSIHIFRKRQLSRGHKSIFLGTVLLFLCCTFQCVIGSFPGGASTVTGYGVIDWFPLVTNALYVITNLVANTLFAYRCYVIWGRKKHILWLPSLLILAETGFGSYWCISVMPFGDSFDGIDGFDTRTPLIFTLATNVALTGLSAGRIWWISRELRILGPKVARKYNTIIALIVESGSIYCIVIAAYLISIPNNFGFGGFRVTTSEIVVISSIHPIPSYTTKVLSSNVF</sequence>
<accession>A0A9P6CCJ0</accession>
<keyword evidence="3" id="KW-1185">Reference proteome</keyword>
<dbReference type="EMBL" id="MU150455">
    <property type="protein sequence ID" value="KAF9456129.1"/>
    <property type="molecule type" value="Genomic_DNA"/>
</dbReference>
<feature type="transmembrane region" description="Helical" evidence="1">
    <location>
        <begin position="91"/>
        <end position="113"/>
    </location>
</feature>
<dbReference type="Proteomes" id="UP000807353">
    <property type="component" value="Unassembled WGS sequence"/>
</dbReference>
<evidence type="ECO:0000313" key="2">
    <source>
        <dbReference type="EMBL" id="KAF9456129.1"/>
    </source>
</evidence>
<gene>
    <name evidence="2" type="ORF">BDZ94DRAFT_440193</name>
</gene>
<evidence type="ECO:0000313" key="3">
    <source>
        <dbReference type="Proteomes" id="UP000807353"/>
    </source>
</evidence>
<reference evidence="2" key="1">
    <citation type="submission" date="2020-11" db="EMBL/GenBank/DDBJ databases">
        <authorList>
            <consortium name="DOE Joint Genome Institute"/>
            <person name="Ahrendt S."/>
            <person name="Riley R."/>
            <person name="Andreopoulos W."/>
            <person name="Labutti K."/>
            <person name="Pangilinan J."/>
            <person name="Ruiz-Duenas F.J."/>
            <person name="Barrasa J.M."/>
            <person name="Sanchez-Garcia M."/>
            <person name="Camarero S."/>
            <person name="Miyauchi S."/>
            <person name="Serrano A."/>
            <person name="Linde D."/>
            <person name="Babiker R."/>
            <person name="Drula E."/>
            <person name="Ayuso-Fernandez I."/>
            <person name="Pacheco R."/>
            <person name="Padilla G."/>
            <person name="Ferreira P."/>
            <person name="Barriuso J."/>
            <person name="Kellner H."/>
            <person name="Castanera R."/>
            <person name="Alfaro M."/>
            <person name="Ramirez L."/>
            <person name="Pisabarro A.G."/>
            <person name="Kuo A."/>
            <person name="Tritt A."/>
            <person name="Lipzen A."/>
            <person name="He G."/>
            <person name="Yan M."/>
            <person name="Ng V."/>
            <person name="Cullen D."/>
            <person name="Martin F."/>
            <person name="Rosso M.-N."/>
            <person name="Henrissat B."/>
            <person name="Hibbett D."/>
            <person name="Martinez A.T."/>
            <person name="Grigoriev I.V."/>
        </authorList>
    </citation>
    <scope>NUCLEOTIDE SEQUENCE</scope>
    <source>
        <strain evidence="2">CBS 247.69</strain>
    </source>
</reference>
<comment type="caution">
    <text evidence="2">The sequence shown here is derived from an EMBL/GenBank/DDBJ whole genome shotgun (WGS) entry which is preliminary data.</text>
</comment>
<name>A0A9P6CCJ0_9AGAR</name>
<keyword evidence="1" id="KW-1133">Transmembrane helix</keyword>
<keyword evidence="1" id="KW-0472">Membrane</keyword>
<feature type="transmembrane region" description="Helical" evidence="1">
    <location>
        <begin position="165"/>
        <end position="185"/>
    </location>
</feature>
<dbReference type="OrthoDB" id="3357408at2759"/>
<feature type="transmembrane region" description="Helical" evidence="1">
    <location>
        <begin position="20"/>
        <end position="44"/>
    </location>
</feature>
<protein>
    <submittedName>
        <fullName evidence="2">Uncharacterized protein</fullName>
    </submittedName>
</protein>
<keyword evidence="1" id="KW-0812">Transmembrane</keyword>
<evidence type="ECO:0000256" key="1">
    <source>
        <dbReference type="SAM" id="Phobius"/>
    </source>
</evidence>
<organism evidence="2 3">
    <name type="scientific">Collybia nuda</name>
    <dbReference type="NCBI Taxonomy" id="64659"/>
    <lineage>
        <taxon>Eukaryota</taxon>
        <taxon>Fungi</taxon>
        <taxon>Dikarya</taxon>
        <taxon>Basidiomycota</taxon>
        <taxon>Agaricomycotina</taxon>
        <taxon>Agaricomycetes</taxon>
        <taxon>Agaricomycetidae</taxon>
        <taxon>Agaricales</taxon>
        <taxon>Tricholomatineae</taxon>
        <taxon>Clitocybaceae</taxon>
        <taxon>Collybia</taxon>
    </lineage>
</organism>